<dbReference type="InterPro" id="IPR008258">
    <property type="entry name" value="Transglycosylase_SLT_dom_1"/>
</dbReference>
<sequence length="199" mass="21317">MPEPRHRRRWLIAHRKDPHVLDHRPPGRARHGHRRSRSRRAARRPGHRCCRHPRPRARPRARPRLDRVPVAFAPWVHAAPLLCPAAQISPAFIAAQLDAESGFDAAAVGPAGQAGPAQLTPQTAAAFLVDADLSGTASPHDIGDAVVALVGADCDLVDRLTAAGKPTDPETIAAAYIGGGANVDHPIAREYARAVTGRL</sequence>
<keyword evidence="3" id="KW-0614">Plasmid</keyword>
<name>A0A0F7DB49_RHOHA</name>
<evidence type="ECO:0000256" key="1">
    <source>
        <dbReference type="SAM" id="MobiDB-lite"/>
    </source>
</evidence>
<feature type="compositionally biased region" description="Basic residues" evidence="1">
    <location>
        <begin position="1"/>
        <end position="13"/>
    </location>
</feature>
<evidence type="ECO:0000259" key="2">
    <source>
        <dbReference type="Pfam" id="PF01464"/>
    </source>
</evidence>
<proteinExistence type="predicted"/>
<feature type="compositionally biased region" description="Basic and acidic residues" evidence="1">
    <location>
        <begin position="14"/>
        <end position="25"/>
    </location>
</feature>
<feature type="domain" description="Transglycosylase SLT" evidence="2">
    <location>
        <begin position="87"/>
        <end position="193"/>
    </location>
</feature>
<organism evidence="3">
    <name type="scientific">Rhodococcus hoagii</name>
    <name type="common">Corynebacterium equii</name>
    <dbReference type="NCBI Taxonomy" id="43767"/>
    <lineage>
        <taxon>Bacteria</taxon>
        <taxon>Bacillati</taxon>
        <taxon>Actinomycetota</taxon>
        <taxon>Actinomycetes</taxon>
        <taxon>Mycobacteriales</taxon>
        <taxon>Nocardiaceae</taxon>
        <taxon>Prescottella</taxon>
    </lineage>
</organism>
<dbReference type="EMBL" id="KF439868">
    <property type="protein sequence ID" value="AKG90471.1"/>
    <property type="molecule type" value="Genomic_DNA"/>
</dbReference>
<accession>A0A0F7DB49</accession>
<evidence type="ECO:0000313" key="3">
    <source>
        <dbReference type="EMBL" id="AKG90471.1"/>
    </source>
</evidence>
<dbReference type="SUPFAM" id="SSF53955">
    <property type="entry name" value="Lysozyme-like"/>
    <property type="match status" value="1"/>
</dbReference>
<dbReference type="Pfam" id="PF01464">
    <property type="entry name" value="SLT"/>
    <property type="match status" value="1"/>
</dbReference>
<gene>
    <name evidence="3" type="ORF">pVAPN_0120</name>
</gene>
<geneLocation type="plasmid" evidence="3">
    <name>pVAPN1571</name>
</geneLocation>
<reference evidence="3" key="1">
    <citation type="journal article" date="2015" name="Infect. Immun.">
        <title>An Invertron-Like Linear Plasmid Mediates Intracellular Survival and Virulence in Bovine Isolates of Rhodococcus equi.</title>
        <authorList>
            <person name="Valero-Rello A."/>
            <person name="Hapeshi A."/>
            <person name="Anastasi E."/>
            <person name="Alvarez S."/>
            <person name="Scortti M."/>
            <person name="Meijer W.G."/>
            <person name="MacArthur I."/>
            <person name="Vazquez-Boland J.A."/>
        </authorList>
    </citation>
    <scope>NUCLEOTIDE SEQUENCE</scope>
    <source>
        <strain evidence="3">PAM1571</strain>
        <plasmid evidence="3">pVAPN1571</plasmid>
    </source>
</reference>
<protein>
    <submittedName>
        <fullName evidence="3">Putative lytic transglycosylase</fullName>
    </submittedName>
</protein>
<feature type="region of interest" description="Disordered" evidence="1">
    <location>
        <begin position="1"/>
        <end position="62"/>
    </location>
</feature>
<dbReference type="AlphaFoldDB" id="A0A0F7DB49"/>
<dbReference type="InterPro" id="IPR023346">
    <property type="entry name" value="Lysozyme-like_dom_sf"/>
</dbReference>
<feature type="compositionally biased region" description="Basic residues" evidence="1">
    <location>
        <begin position="26"/>
        <end position="62"/>
    </location>
</feature>
<dbReference type="Gene3D" id="1.10.530.10">
    <property type="match status" value="1"/>
</dbReference>